<evidence type="ECO:0000313" key="1">
    <source>
        <dbReference type="EMBL" id="QJD88506.1"/>
    </source>
</evidence>
<reference evidence="1 2" key="1">
    <citation type="submission" date="2020-04" db="EMBL/GenBank/DDBJ databases">
        <title>Genome sequencing of novel species.</title>
        <authorList>
            <person name="Heo J."/>
            <person name="Kim S.-J."/>
            <person name="Kim J.-S."/>
            <person name="Hong S.-B."/>
            <person name="Kwon S.-W."/>
        </authorList>
    </citation>
    <scope>NUCLEOTIDE SEQUENCE [LARGE SCALE GENOMIC DNA]</scope>
    <source>
        <strain evidence="1 2">MFER-1</strain>
        <plasmid evidence="1 2">unnamed1</plasmid>
    </source>
</reference>
<name>A0A7Z2ZQG0_9BACL</name>
<dbReference type="AlphaFoldDB" id="A0A7Z2ZQG0"/>
<dbReference type="RefSeq" id="WP_169284724.1">
    <property type="nucleotide sequence ID" value="NZ_CP051681.1"/>
</dbReference>
<keyword evidence="2" id="KW-1185">Reference proteome</keyword>
<proteinExistence type="predicted"/>
<sequence length="549" mass="65094">MLTVEQYIIKMKKKDNLDEFNFKNHSENMSAVLKYVMDYFNHYLNPEEYDYENIKTEQSALKIFQEIEGFFPESKDFVIQYYKKTKSRIDRLLKSWMYERKYVHLIYSAEDYEDTIHKFCSSTKMKGTEIEQYRDQLIILAKEIKAKETEKPSISGFKYLDDNLVGWVKETYRSYGVNLFEFAQSYTGAFFDEYIERIYTRESEHFYYINRYNHRYNDNPFNMDVLYRENEHRPFINGHKGELEMLIMYVWVFDDASDEGYWPEYVNLCISTGRVSLVKRINVLVPVTTKGMMYPVDIKSNMTFLETTTGALKVAPNEAYILRLSYEKDNDLLWKDAARLDVVLKNLMDTFSKYGMPDTLELLSPLRSQTYGEEEFFKQYSILEKSLKKYKTIKIALVNGPQKQSGKSKYLMQTAEDVVNIHKIVKEMKYKLKFTIDISRLIKRKNYKGEFEEDFNRLTEIRSGIVGIHLSRLPSRTGFSHRHYKDGNRYLYKYDYPENSDFLGSFSALLNDNLSRYLVPEGMTSEAELEELVDDLLRGGFSFSGQEVE</sequence>
<dbReference type="Proteomes" id="UP000502248">
    <property type="component" value="Plasmid unnamed1"/>
</dbReference>
<keyword evidence="1" id="KW-0614">Plasmid</keyword>
<gene>
    <name evidence="1" type="ORF">HH215_35215</name>
</gene>
<dbReference type="KEGG" id="cheb:HH215_35215"/>
<protein>
    <submittedName>
        <fullName evidence="1">Uncharacterized protein</fullName>
    </submittedName>
</protein>
<accession>A0A7Z2ZQG0</accession>
<geneLocation type="plasmid" evidence="1 2">
    <name>unnamed1</name>
</geneLocation>
<evidence type="ECO:0000313" key="2">
    <source>
        <dbReference type="Proteomes" id="UP000502248"/>
    </source>
</evidence>
<organism evidence="1 2">
    <name type="scientific">Cohnella herbarum</name>
    <dbReference type="NCBI Taxonomy" id="2728023"/>
    <lineage>
        <taxon>Bacteria</taxon>
        <taxon>Bacillati</taxon>
        <taxon>Bacillota</taxon>
        <taxon>Bacilli</taxon>
        <taxon>Bacillales</taxon>
        <taxon>Paenibacillaceae</taxon>
        <taxon>Cohnella</taxon>
    </lineage>
</organism>
<dbReference type="EMBL" id="CP051681">
    <property type="protein sequence ID" value="QJD88506.1"/>
    <property type="molecule type" value="Genomic_DNA"/>
</dbReference>